<dbReference type="AlphaFoldDB" id="A0A956NE70"/>
<feature type="signal peptide" evidence="1">
    <location>
        <begin position="1"/>
        <end position="21"/>
    </location>
</feature>
<reference evidence="2" key="2">
    <citation type="journal article" date="2021" name="Microbiome">
        <title>Successional dynamics and alternative stable states in a saline activated sludge microbial community over 9 years.</title>
        <authorList>
            <person name="Wang Y."/>
            <person name="Ye J."/>
            <person name="Ju F."/>
            <person name="Liu L."/>
            <person name="Boyd J.A."/>
            <person name="Deng Y."/>
            <person name="Parks D.H."/>
            <person name="Jiang X."/>
            <person name="Yin X."/>
            <person name="Woodcroft B.J."/>
            <person name="Tyson G.W."/>
            <person name="Hugenholtz P."/>
            <person name="Polz M.F."/>
            <person name="Zhang T."/>
        </authorList>
    </citation>
    <scope>NUCLEOTIDE SEQUENCE</scope>
    <source>
        <strain evidence="2">HKST-UBA02</strain>
    </source>
</reference>
<organism evidence="2 3">
    <name type="scientific">Eiseniibacteriota bacterium</name>
    <dbReference type="NCBI Taxonomy" id="2212470"/>
    <lineage>
        <taxon>Bacteria</taxon>
        <taxon>Candidatus Eiseniibacteriota</taxon>
    </lineage>
</organism>
<evidence type="ECO:0000313" key="2">
    <source>
        <dbReference type="EMBL" id="MCA9757152.1"/>
    </source>
</evidence>
<evidence type="ECO:0000256" key="1">
    <source>
        <dbReference type="SAM" id="SignalP"/>
    </source>
</evidence>
<evidence type="ECO:0008006" key="4">
    <source>
        <dbReference type="Google" id="ProtNLM"/>
    </source>
</evidence>
<accession>A0A956NE70</accession>
<reference evidence="2" key="1">
    <citation type="submission" date="2020-04" db="EMBL/GenBank/DDBJ databases">
        <authorList>
            <person name="Zhang T."/>
        </authorList>
    </citation>
    <scope>NUCLEOTIDE SEQUENCE</scope>
    <source>
        <strain evidence="2">HKST-UBA02</strain>
    </source>
</reference>
<dbReference type="Proteomes" id="UP000739538">
    <property type="component" value="Unassembled WGS sequence"/>
</dbReference>
<feature type="chain" id="PRO_5037445561" description="Secreted protein" evidence="1">
    <location>
        <begin position="22"/>
        <end position="232"/>
    </location>
</feature>
<evidence type="ECO:0000313" key="3">
    <source>
        <dbReference type="Proteomes" id="UP000739538"/>
    </source>
</evidence>
<proteinExistence type="predicted"/>
<keyword evidence="1" id="KW-0732">Signal</keyword>
<name>A0A956NE70_UNCEI</name>
<protein>
    <recommendedName>
        <fullName evidence="4">Secreted protein</fullName>
    </recommendedName>
</protein>
<dbReference type="EMBL" id="JAGQHS010000084">
    <property type="protein sequence ID" value="MCA9757152.1"/>
    <property type="molecule type" value="Genomic_DNA"/>
</dbReference>
<sequence>MNRYPVLFAASMLLVGLTARAADHVSTGAGLGTVQDQYRSSCGEYHFNADGTYEFGYAWENRGVVAPDFGAFAERYELVSQYPCAVILDLTQVGTQAGETMDLYTWDELQGRPAAVLGVTVGFDPGPVAVWPEVSRHVGRIPTNCSDSGVTWIGYWGNWPGERAGWYIGADLDGPGGYPFTNIVQGLGYPSGWNHVSVVWGLTQALGIGAEFTECFMPVQKSSWGEIKSLYK</sequence>
<gene>
    <name evidence="2" type="ORF">KDA27_15210</name>
</gene>
<comment type="caution">
    <text evidence="2">The sequence shown here is derived from an EMBL/GenBank/DDBJ whole genome shotgun (WGS) entry which is preliminary data.</text>
</comment>